<accession>A0ABT1T1C6</accession>
<organism evidence="2 3">
    <name type="scientific">Mucilaginibacter aquariorum</name>
    <dbReference type="NCBI Taxonomy" id="2967225"/>
    <lineage>
        <taxon>Bacteria</taxon>
        <taxon>Pseudomonadati</taxon>
        <taxon>Bacteroidota</taxon>
        <taxon>Sphingobacteriia</taxon>
        <taxon>Sphingobacteriales</taxon>
        <taxon>Sphingobacteriaceae</taxon>
        <taxon>Mucilaginibacter</taxon>
    </lineage>
</organism>
<feature type="transmembrane region" description="Helical" evidence="1">
    <location>
        <begin position="28"/>
        <end position="47"/>
    </location>
</feature>
<keyword evidence="1" id="KW-0812">Transmembrane</keyword>
<evidence type="ECO:0000256" key="1">
    <source>
        <dbReference type="SAM" id="Phobius"/>
    </source>
</evidence>
<proteinExistence type="predicted"/>
<comment type="caution">
    <text evidence="2">The sequence shown here is derived from an EMBL/GenBank/DDBJ whole genome shotgun (WGS) entry which is preliminary data.</text>
</comment>
<dbReference type="Proteomes" id="UP001204376">
    <property type="component" value="Unassembled WGS sequence"/>
</dbReference>
<reference evidence="2 3" key="1">
    <citation type="submission" date="2022-07" db="EMBL/GenBank/DDBJ databases">
        <title>Mucilaginibacter sp. JC4.</title>
        <authorList>
            <person name="Le V."/>
            <person name="Ko S.-R."/>
            <person name="Ahn C.-Y."/>
            <person name="Oh H.-M."/>
        </authorList>
    </citation>
    <scope>NUCLEOTIDE SEQUENCE [LARGE SCALE GENOMIC DNA]</scope>
    <source>
        <strain evidence="2 3">JC4</strain>
    </source>
</reference>
<feature type="transmembrane region" description="Helical" evidence="1">
    <location>
        <begin position="81"/>
        <end position="101"/>
    </location>
</feature>
<keyword evidence="3" id="KW-1185">Reference proteome</keyword>
<sequence length="102" mass="11619">MENQIKHNATWNRWTAFTEKHEKDRMPWFVISFVFQAVFCLPLPAALVFYYGATPYCLGVTVLLFFINLTAGFCGAGIRAILSLTVISLAINFLMAAYYVLR</sequence>
<keyword evidence="1" id="KW-1133">Transmembrane helix</keyword>
<name>A0ABT1T1C6_9SPHI</name>
<protein>
    <submittedName>
        <fullName evidence="2">Uncharacterized protein</fullName>
    </submittedName>
</protein>
<dbReference type="EMBL" id="JANHOH010000001">
    <property type="protein sequence ID" value="MCQ6958347.1"/>
    <property type="molecule type" value="Genomic_DNA"/>
</dbReference>
<evidence type="ECO:0000313" key="3">
    <source>
        <dbReference type="Proteomes" id="UP001204376"/>
    </source>
</evidence>
<evidence type="ECO:0000313" key="2">
    <source>
        <dbReference type="EMBL" id="MCQ6958347.1"/>
    </source>
</evidence>
<keyword evidence="1" id="KW-0472">Membrane</keyword>
<feature type="transmembrane region" description="Helical" evidence="1">
    <location>
        <begin position="53"/>
        <end position="74"/>
    </location>
</feature>
<gene>
    <name evidence="2" type="ORF">NPE20_10275</name>
</gene>
<dbReference type="RefSeq" id="WP_256538523.1">
    <property type="nucleotide sequence ID" value="NZ_JANHOH010000001.1"/>
</dbReference>